<dbReference type="NCBIfam" id="TIGR04057">
    <property type="entry name" value="SusC_RagA_signa"/>
    <property type="match status" value="1"/>
</dbReference>
<dbReference type="PANTHER" id="PTHR30069">
    <property type="entry name" value="TONB-DEPENDENT OUTER MEMBRANE RECEPTOR"/>
    <property type="match status" value="1"/>
</dbReference>
<organism evidence="11 14">
    <name type="scientific">Bacteroides ovatus</name>
    <dbReference type="NCBI Taxonomy" id="28116"/>
    <lineage>
        <taxon>Bacteria</taxon>
        <taxon>Pseudomonadati</taxon>
        <taxon>Bacteroidota</taxon>
        <taxon>Bacteroidia</taxon>
        <taxon>Bacteroidales</taxon>
        <taxon>Bacteroidaceae</taxon>
        <taxon>Bacteroides</taxon>
    </lineage>
</organism>
<dbReference type="InterPro" id="IPR012910">
    <property type="entry name" value="Plug_dom"/>
</dbReference>
<keyword evidence="2 8" id="KW-0813">Transport</keyword>
<dbReference type="PANTHER" id="PTHR30069:SF29">
    <property type="entry name" value="HEMOGLOBIN AND HEMOGLOBIN-HAPTOGLOBIN-BINDING PROTEIN 1-RELATED"/>
    <property type="match status" value="1"/>
</dbReference>
<keyword evidence="3 8" id="KW-1134">Transmembrane beta strand</keyword>
<reference evidence="13 14" key="1">
    <citation type="submission" date="2016-10" db="EMBL/GenBank/DDBJ databases">
        <authorList>
            <person name="de Groot N.N."/>
        </authorList>
    </citation>
    <scope>NUCLEOTIDE SEQUENCE [LARGE SCALE GENOMIC DNA]</scope>
    <source>
        <strain evidence="11 14">NLAE-zl-C500</strain>
        <strain evidence="12 13">NLAE-zl-C57</strain>
    </source>
</reference>
<dbReference type="Pfam" id="PF07715">
    <property type="entry name" value="Plug"/>
    <property type="match status" value="1"/>
</dbReference>
<evidence type="ECO:0000256" key="2">
    <source>
        <dbReference type="ARBA" id="ARBA00022448"/>
    </source>
</evidence>
<evidence type="ECO:0000256" key="4">
    <source>
        <dbReference type="ARBA" id="ARBA00022692"/>
    </source>
</evidence>
<comment type="subcellular location">
    <subcellularLocation>
        <location evidence="1 8">Cell outer membrane</location>
        <topology evidence="1 8">Multi-pass membrane protein</topology>
    </subcellularLocation>
</comment>
<feature type="chain" id="PRO_5010470378" evidence="9">
    <location>
        <begin position="42"/>
        <end position="1077"/>
    </location>
</feature>
<protein>
    <submittedName>
        <fullName evidence="11">TonB-linked outer membrane protein, SusC/RagA family</fullName>
    </submittedName>
</protein>
<dbReference type="PROSITE" id="PS00018">
    <property type="entry name" value="EF_HAND_1"/>
    <property type="match status" value="1"/>
</dbReference>
<dbReference type="Proteomes" id="UP000181870">
    <property type="component" value="Unassembled WGS sequence"/>
</dbReference>
<evidence type="ECO:0000256" key="5">
    <source>
        <dbReference type="ARBA" id="ARBA00022729"/>
    </source>
</evidence>
<name>A0A1G6FZW7_BACOV</name>
<evidence type="ECO:0000313" key="13">
    <source>
        <dbReference type="Proteomes" id="UP000181870"/>
    </source>
</evidence>
<dbReference type="Proteomes" id="UP000183670">
    <property type="component" value="Unassembled WGS sequence"/>
</dbReference>
<keyword evidence="6 8" id="KW-0472">Membrane</keyword>
<dbReference type="InterPro" id="IPR008969">
    <property type="entry name" value="CarboxyPept-like_regulatory"/>
</dbReference>
<dbReference type="Gene3D" id="2.170.130.10">
    <property type="entry name" value="TonB-dependent receptor, plug domain"/>
    <property type="match status" value="1"/>
</dbReference>
<evidence type="ECO:0000259" key="10">
    <source>
        <dbReference type="Pfam" id="PF07715"/>
    </source>
</evidence>
<evidence type="ECO:0000256" key="6">
    <source>
        <dbReference type="ARBA" id="ARBA00023136"/>
    </source>
</evidence>
<dbReference type="GO" id="GO:0009279">
    <property type="term" value="C:cell outer membrane"/>
    <property type="evidence" value="ECO:0007669"/>
    <property type="project" value="UniProtKB-SubCell"/>
</dbReference>
<keyword evidence="5 9" id="KW-0732">Signal</keyword>
<evidence type="ECO:0000313" key="11">
    <source>
        <dbReference type="EMBL" id="SDB75179.1"/>
    </source>
</evidence>
<accession>A0A1G6FZW7</accession>
<feature type="signal peptide" evidence="9">
    <location>
        <begin position="1"/>
        <end position="41"/>
    </location>
</feature>
<evidence type="ECO:0000313" key="12">
    <source>
        <dbReference type="EMBL" id="SDI04912.1"/>
    </source>
</evidence>
<keyword evidence="4 8" id="KW-0812">Transmembrane</keyword>
<gene>
    <name evidence="11" type="ORF">SAMN05192581_100167</name>
    <name evidence="12" type="ORF">SAMN05192582_102313</name>
</gene>
<dbReference type="InterPro" id="IPR037066">
    <property type="entry name" value="Plug_dom_sf"/>
</dbReference>
<dbReference type="FunFam" id="2.60.40.1120:FF:000003">
    <property type="entry name" value="Outer membrane protein Omp121"/>
    <property type="match status" value="1"/>
</dbReference>
<comment type="similarity">
    <text evidence="8">Belongs to the TonB-dependent receptor family.</text>
</comment>
<evidence type="ECO:0000256" key="1">
    <source>
        <dbReference type="ARBA" id="ARBA00004571"/>
    </source>
</evidence>
<evidence type="ECO:0000256" key="8">
    <source>
        <dbReference type="PROSITE-ProRule" id="PRU01360"/>
    </source>
</evidence>
<dbReference type="InterPro" id="IPR018247">
    <property type="entry name" value="EF_Hand_1_Ca_BS"/>
</dbReference>
<dbReference type="NCBIfam" id="TIGR04056">
    <property type="entry name" value="OMP_RagA_SusC"/>
    <property type="match status" value="1"/>
</dbReference>
<proteinExistence type="inferred from homology"/>
<evidence type="ECO:0000313" key="14">
    <source>
        <dbReference type="Proteomes" id="UP000183670"/>
    </source>
</evidence>
<dbReference type="EMBL" id="FMYE01000001">
    <property type="protein sequence ID" value="SDB75179.1"/>
    <property type="molecule type" value="Genomic_DNA"/>
</dbReference>
<feature type="domain" description="TonB-dependent receptor plug" evidence="10">
    <location>
        <begin position="143"/>
        <end position="252"/>
    </location>
</feature>
<dbReference type="InterPro" id="IPR039426">
    <property type="entry name" value="TonB-dep_rcpt-like"/>
</dbReference>
<dbReference type="SUPFAM" id="SSF56935">
    <property type="entry name" value="Porins"/>
    <property type="match status" value="1"/>
</dbReference>
<dbReference type="InterPro" id="IPR023996">
    <property type="entry name" value="TonB-dep_OMP_SusC/RagA"/>
</dbReference>
<evidence type="ECO:0000256" key="7">
    <source>
        <dbReference type="ARBA" id="ARBA00023237"/>
    </source>
</evidence>
<dbReference type="GO" id="GO:0044718">
    <property type="term" value="P:siderophore transmembrane transport"/>
    <property type="evidence" value="ECO:0007669"/>
    <property type="project" value="TreeGrafter"/>
</dbReference>
<dbReference type="SUPFAM" id="SSF49464">
    <property type="entry name" value="Carboxypeptidase regulatory domain-like"/>
    <property type="match status" value="1"/>
</dbReference>
<keyword evidence="7 8" id="KW-0998">Cell outer membrane</keyword>
<dbReference type="PROSITE" id="PS52016">
    <property type="entry name" value="TONB_DEPENDENT_REC_3"/>
    <property type="match status" value="1"/>
</dbReference>
<dbReference type="EMBL" id="FNDO01000023">
    <property type="protein sequence ID" value="SDI04912.1"/>
    <property type="molecule type" value="Genomic_DNA"/>
</dbReference>
<evidence type="ECO:0000256" key="9">
    <source>
        <dbReference type="SAM" id="SignalP"/>
    </source>
</evidence>
<sequence length="1077" mass="119338">MLVLNFMYMKKNLFRFSSRRILFSTVIASALLAGGSQTVFADAGEVQAVLQTGTIKGKIVDSNGDPVIGANVMVKGTTNGCITDIDGNFSLKDAKGILVISYIGYKTEEVQVKGHETNLKIVLKEDSELLQEVVVVGYGSMKKESLTGSVTVVDQKLFKDKGTVANPLSAMQGQVPGLRITRSSAAPGEEGWGISIRGSVSKNNVEPLLIIDGVPASGVSEMAQLNADDIETINFLKDASAAIYGAKAAGGVILVTTKRPDVGRTKVEYSGSVTRKIVGLQPRMMSMDEWTDGVLQARLNDGYGEDDNWVRYARLAKAMKGSWINLHGGNNPDEDPIPGGFRGVADFVFHDMNWTDVLWGNATSTQHNLSVSGGTEKSSYRLSLGYLNDQGTLKWGNNSNERYNARLFSSVKINDRISLETNMSASRQHQVAPTQIGSILGSSIPQPGLPVSTIDGKPYAWGGIHTSNWSAELGGDNKLVVTAMSVNEILKVNILDGLDFQGTLGYSTNNATRDEQYLSIDWYQYDGTPILNENSPYPAKEKSSYTKSSARTDNYTASAFLTYKKLFDEVHDVSLMGGVQYDYAAYDYSGTKAMDVEAAIESLNGKGQVYIDKVDRWEEAILSYFGRLNYNYKSRYMVEVNARYDGSSKFLPENRWNFFWGASAGWRITEEKFMENLRDYVSELKLRASYGEVGNQNGIGRYDGIQLYNYKSGSGALLGNSKGTYVESAGLVSTVRTWERIYNYNLGIDFGFLNNRLTGTFEVFKKKNNNMLVSRLHPGVLGGTAPSTNSGKFEANGYDASLTWRDKIGSFNYHVGGTLTYMNNELIDGGNIVVNAGYNEAVNGYPLNSVFGYRYVGKVQNQDQLDYYVDKYVGSNSIALPANLRLGDHMYEDVNKDGKLTQDDLVFLGSDDPKYSFSFNFGCEWKGFDFNTVFQGVGKRTIYREIDSWKVPFKAIWLNTTNQSVGNVWSPETPNNHFPTYSNSNDINNYNYIPSTWSADNGAYLRLKEIVLGYTLPKAWMNKSGFISNLRVYVSGADLWEKSYISDGWDPEATRKVENKQRYPFNRTVTFGVNATF</sequence>
<evidence type="ECO:0000256" key="3">
    <source>
        <dbReference type="ARBA" id="ARBA00022452"/>
    </source>
</evidence>
<dbReference type="Gene3D" id="2.40.170.20">
    <property type="entry name" value="TonB-dependent receptor, beta-barrel domain"/>
    <property type="match status" value="1"/>
</dbReference>
<dbReference type="GO" id="GO:0015344">
    <property type="term" value="F:siderophore uptake transmembrane transporter activity"/>
    <property type="evidence" value="ECO:0007669"/>
    <property type="project" value="TreeGrafter"/>
</dbReference>
<dbReference type="Gene3D" id="2.60.40.1120">
    <property type="entry name" value="Carboxypeptidase-like, regulatory domain"/>
    <property type="match status" value="1"/>
</dbReference>
<dbReference type="InterPro" id="IPR023997">
    <property type="entry name" value="TonB-dep_OMP_SusC/RagA_CS"/>
</dbReference>
<dbReference type="AlphaFoldDB" id="A0A1G6FZW7"/>
<dbReference type="Pfam" id="PF13715">
    <property type="entry name" value="CarbopepD_reg_2"/>
    <property type="match status" value="1"/>
</dbReference>
<dbReference type="InterPro" id="IPR036942">
    <property type="entry name" value="Beta-barrel_TonB_sf"/>
</dbReference>